<dbReference type="AlphaFoldDB" id="A0A024GX44"/>
<evidence type="ECO:0000313" key="1">
    <source>
        <dbReference type="EMBL" id="CCQ44338.1"/>
    </source>
</evidence>
<comment type="caution">
    <text evidence="1">The sequence shown here is derived from an EMBL/GenBank/DDBJ whole genome shotgun (WGS) entry which is preliminary data.</text>
</comment>
<reference evidence="2" key="1">
    <citation type="journal article" date="2014" name="Genome Announc.">
        <title>Genome Sequence of Arthrobacter siccitolerans 4J27, a Xeroprotectant-Producing Desiccation-Tolerant Microorganism.</title>
        <authorList>
            <person name="Manzanera M."/>
            <person name="Santa-Cruz-Calvo L."/>
            <person name="Vilchez J.I."/>
            <person name="Garcia-Fontana C."/>
            <person name="Silva-Castro G.A."/>
            <person name="Calvo C."/>
            <person name="Gonzalez-Lopez J."/>
        </authorList>
    </citation>
    <scope>NUCLEOTIDE SEQUENCE [LARGE SCALE GENOMIC DNA]</scope>
    <source>
        <strain evidence="2">4J27</strain>
    </source>
</reference>
<proteinExistence type="predicted"/>
<protein>
    <submittedName>
        <fullName evidence="1">Uncharacterized protein</fullName>
    </submittedName>
</protein>
<dbReference type="STRING" id="861266.ARTSIC4J27_262"/>
<dbReference type="Proteomes" id="UP000035722">
    <property type="component" value="Unassembled WGS sequence"/>
</dbReference>
<organism evidence="1 2">
    <name type="scientific">Pseudarthrobacter siccitolerans</name>
    <dbReference type="NCBI Taxonomy" id="861266"/>
    <lineage>
        <taxon>Bacteria</taxon>
        <taxon>Bacillati</taxon>
        <taxon>Actinomycetota</taxon>
        <taxon>Actinomycetes</taxon>
        <taxon>Micrococcales</taxon>
        <taxon>Micrococcaceae</taxon>
        <taxon>Pseudarthrobacter</taxon>
    </lineage>
</organism>
<sequence length="60" mass="6741">MDGADKPLRESSLGDAFSALAEAVRQTYAPLFEFFDEVGYYEPLPATKKPLIHNGRKPRK</sequence>
<keyword evidence="2" id="KW-1185">Reference proteome</keyword>
<accession>A0A024GX44</accession>
<evidence type="ECO:0000313" key="2">
    <source>
        <dbReference type="Proteomes" id="UP000035722"/>
    </source>
</evidence>
<dbReference type="EMBL" id="CAQI01000025">
    <property type="protein sequence ID" value="CCQ44338.1"/>
    <property type="molecule type" value="Genomic_DNA"/>
</dbReference>
<dbReference type="RefSeq" id="WP_050053407.1">
    <property type="nucleotide sequence ID" value="NZ_CAQI01000025.1"/>
</dbReference>
<gene>
    <name evidence="1" type="ORF">ARTSIC4J27_262</name>
</gene>
<name>A0A024GX44_9MICC</name>